<dbReference type="Proteomes" id="UP000748308">
    <property type="component" value="Unassembled WGS sequence"/>
</dbReference>
<evidence type="ECO:0000256" key="2">
    <source>
        <dbReference type="ARBA" id="ARBA00013266"/>
    </source>
</evidence>
<evidence type="ECO:0000256" key="7">
    <source>
        <dbReference type="SAM" id="MobiDB-lite"/>
    </source>
</evidence>
<dbReference type="GO" id="GO:0009001">
    <property type="term" value="F:serine O-acetyltransferase activity"/>
    <property type="evidence" value="ECO:0007669"/>
    <property type="project" value="UniProtKB-EC"/>
</dbReference>
<sequence>AHELEAGGVPLLPRIMSEWAHARTGIDIHPGATIGERFFIDHGTGVVIGETTVIGDGVKLYQGVTLGALSFPKDERGRLIRGLRRHPRIGDGVVIYGGATILGDITIGDGAVIGGNVWLTQSVPPRTKVVHHPQNARMMPAGGAGGRAPGGAVSAGETGPAPREGLVPEGGAGDPPSGGPAPERA</sequence>
<dbReference type="InterPro" id="IPR042122">
    <property type="entry name" value="Ser_AcTrfase_N_sf"/>
</dbReference>
<dbReference type="PANTHER" id="PTHR42811">
    <property type="entry name" value="SERINE ACETYLTRANSFERASE"/>
    <property type="match status" value="1"/>
</dbReference>
<dbReference type="Gene3D" id="1.10.3130.10">
    <property type="entry name" value="serine acetyltransferase, domain 1"/>
    <property type="match status" value="1"/>
</dbReference>
<keyword evidence="4" id="KW-0808">Transferase</keyword>
<name>A0A937X9W6_UNCEI</name>
<comment type="caution">
    <text evidence="8">The sequence shown here is derived from an EMBL/GenBank/DDBJ whole genome shotgun (WGS) entry which is preliminary data.</text>
</comment>
<dbReference type="InterPro" id="IPR045304">
    <property type="entry name" value="LbH_SAT"/>
</dbReference>
<dbReference type="EC" id="2.3.1.30" evidence="2"/>
<dbReference type="InterPro" id="IPR001451">
    <property type="entry name" value="Hexapep"/>
</dbReference>
<proteinExistence type="inferred from homology"/>
<organism evidence="8 9">
    <name type="scientific">Eiseniibacteriota bacterium</name>
    <dbReference type="NCBI Taxonomy" id="2212470"/>
    <lineage>
        <taxon>Bacteria</taxon>
        <taxon>Candidatus Eiseniibacteriota</taxon>
    </lineage>
</organism>
<evidence type="ECO:0000256" key="4">
    <source>
        <dbReference type="ARBA" id="ARBA00022679"/>
    </source>
</evidence>
<evidence type="ECO:0000256" key="5">
    <source>
        <dbReference type="ARBA" id="ARBA00023315"/>
    </source>
</evidence>
<dbReference type="InterPro" id="IPR011004">
    <property type="entry name" value="Trimer_LpxA-like_sf"/>
</dbReference>
<dbReference type="EMBL" id="VGIY01000037">
    <property type="protein sequence ID" value="MBM3316734.1"/>
    <property type="molecule type" value="Genomic_DNA"/>
</dbReference>
<feature type="non-terminal residue" evidence="8">
    <location>
        <position position="1"/>
    </location>
</feature>
<comment type="similarity">
    <text evidence="1">Belongs to the transferase hexapeptide repeat family.</text>
</comment>
<dbReference type="CDD" id="cd03354">
    <property type="entry name" value="LbH_SAT"/>
    <property type="match status" value="1"/>
</dbReference>
<comment type="catalytic activity">
    <reaction evidence="6">
        <text>L-serine + acetyl-CoA = O-acetyl-L-serine + CoA</text>
        <dbReference type="Rhea" id="RHEA:24560"/>
        <dbReference type="ChEBI" id="CHEBI:33384"/>
        <dbReference type="ChEBI" id="CHEBI:57287"/>
        <dbReference type="ChEBI" id="CHEBI:57288"/>
        <dbReference type="ChEBI" id="CHEBI:58340"/>
        <dbReference type="EC" id="2.3.1.30"/>
    </reaction>
</comment>
<dbReference type="Gene3D" id="2.160.10.10">
    <property type="entry name" value="Hexapeptide repeat proteins"/>
    <property type="match status" value="1"/>
</dbReference>
<evidence type="ECO:0000313" key="9">
    <source>
        <dbReference type="Proteomes" id="UP000748308"/>
    </source>
</evidence>
<accession>A0A937X9W6</accession>
<dbReference type="AlphaFoldDB" id="A0A937X9W6"/>
<reference evidence="8" key="1">
    <citation type="submission" date="2019-03" db="EMBL/GenBank/DDBJ databases">
        <title>Lake Tanganyika Metagenome-Assembled Genomes (MAGs).</title>
        <authorList>
            <person name="Tran P."/>
        </authorList>
    </citation>
    <scope>NUCLEOTIDE SEQUENCE</scope>
    <source>
        <strain evidence="8">M_DeepCast_400m_m2_100</strain>
    </source>
</reference>
<evidence type="ECO:0000256" key="1">
    <source>
        <dbReference type="ARBA" id="ARBA00007274"/>
    </source>
</evidence>
<evidence type="ECO:0000256" key="3">
    <source>
        <dbReference type="ARBA" id="ARBA00022605"/>
    </source>
</evidence>
<protein>
    <recommendedName>
        <fullName evidence="2">serine O-acetyltransferase</fullName>
        <ecNumber evidence="2">2.3.1.30</ecNumber>
    </recommendedName>
</protein>
<evidence type="ECO:0000256" key="6">
    <source>
        <dbReference type="ARBA" id="ARBA00049486"/>
    </source>
</evidence>
<keyword evidence="3" id="KW-0028">Amino-acid biosynthesis</keyword>
<dbReference type="GO" id="GO:0008652">
    <property type="term" value="P:amino acid biosynthetic process"/>
    <property type="evidence" value="ECO:0007669"/>
    <property type="project" value="UniProtKB-KW"/>
</dbReference>
<gene>
    <name evidence="8" type="ORF">FJY75_02675</name>
</gene>
<feature type="region of interest" description="Disordered" evidence="7">
    <location>
        <begin position="136"/>
        <end position="185"/>
    </location>
</feature>
<dbReference type="Pfam" id="PF00132">
    <property type="entry name" value="Hexapep"/>
    <property type="match status" value="1"/>
</dbReference>
<dbReference type="SUPFAM" id="SSF51161">
    <property type="entry name" value="Trimeric LpxA-like enzymes"/>
    <property type="match status" value="1"/>
</dbReference>
<evidence type="ECO:0000313" key="8">
    <source>
        <dbReference type="EMBL" id="MBM3316734.1"/>
    </source>
</evidence>
<keyword evidence="5" id="KW-0012">Acyltransferase</keyword>